<comment type="similarity">
    <text evidence="3">Belongs to the universal ribosomal protein uS9 family.</text>
</comment>
<sequence>MVDVIHTSGKRKTAIARGTVRKGKGRVRINKVPIELYSPELARLKLQEPLAIAGDIVDDLDINVKVIGGGVMGQAEAARMVIAKGLVQWTNDVDLKEKYIQYDRTMLVGDPRRSEPKKYGGPGARARKQKSYR</sequence>
<keyword evidence="1 3" id="KW-0689">Ribosomal protein</keyword>
<dbReference type="PATRIC" id="fig|49547.3.peg.1606"/>
<dbReference type="Pfam" id="PF00380">
    <property type="entry name" value="Ribosomal_S9"/>
    <property type="match status" value="1"/>
</dbReference>
<reference evidence="5 6" key="1">
    <citation type="submission" date="2016-04" db="EMBL/GenBank/DDBJ databases">
        <title>Genome sequence of Methanobrevibacter curvatus DSM 11111.</title>
        <authorList>
            <person name="Poehlein A."/>
            <person name="Seedorf H."/>
            <person name="Daniel R."/>
        </authorList>
    </citation>
    <scope>NUCLEOTIDE SEQUENCE [LARGE SCALE GENOMIC DNA]</scope>
    <source>
        <strain evidence="5 6">DSM 11111</strain>
    </source>
</reference>
<dbReference type="GO" id="GO:0006412">
    <property type="term" value="P:translation"/>
    <property type="evidence" value="ECO:0007669"/>
    <property type="project" value="UniProtKB-UniRule"/>
</dbReference>
<dbReference type="RefSeq" id="WP_067092161.1">
    <property type="nucleotide sequence ID" value="NZ_LWMV01000191.1"/>
</dbReference>
<dbReference type="FunFam" id="3.30.230.10:FF:000051">
    <property type="entry name" value="30S ribosomal protein S9"/>
    <property type="match status" value="1"/>
</dbReference>
<dbReference type="Gene3D" id="3.30.230.10">
    <property type="match status" value="1"/>
</dbReference>
<proteinExistence type="inferred from homology"/>
<dbReference type="GO" id="GO:0003735">
    <property type="term" value="F:structural constituent of ribosome"/>
    <property type="evidence" value="ECO:0007669"/>
    <property type="project" value="UniProtKB-UniRule"/>
</dbReference>
<dbReference type="InterPro" id="IPR020568">
    <property type="entry name" value="Ribosomal_Su5_D2-typ_SF"/>
</dbReference>
<dbReference type="Proteomes" id="UP000077245">
    <property type="component" value="Unassembled WGS sequence"/>
</dbReference>
<feature type="region of interest" description="Disordered" evidence="4">
    <location>
        <begin position="110"/>
        <end position="133"/>
    </location>
</feature>
<keyword evidence="2 3" id="KW-0687">Ribonucleoprotein</keyword>
<dbReference type="NCBIfam" id="NF001749">
    <property type="entry name" value="PRK00474.1"/>
    <property type="match status" value="1"/>
</dbReference>
<accession>A0A165ZVT3</accession>
<dbReference type="AlphaFoldDB" id="A0A165ZVT3"/>
<dbReference type="HAMAP" id="MF_00532_A">
    <property type="entry name" value="Ribosomal_uS9_A"/>
    <property type="match status" value="1"/>
</dbReference>
<name>A0A165ZVT3_9EURY</name>
<dbReference type="InterPro" id="IPR014721">
    <property type="entry name" value="Ribsml_uS5_D2-typ_fold_subgr"/>
</dbReference>
<dbReference type="GO" id="GO:0022627">
    <property type="term" value="C:cytosolic small ribosomal subunit"/>
    <property type="evidence" value="ECO:0007669"/>
    <property type="project" value="UniProtKB-UniRule"/>
</dbReference>
<dbReference type="OrthoDB" id="52677at2157"/>
<dbReference type="SUPFAM" id="SSF54211">
    <property type="entry name" value="Ribosomal protein S5 domain 2-like"/>
    <property type="match status" value="1"/>
</dbReference>
<evidence type="ECO:0000256" key="2">
    <source>
        <dbReference type="ARBA" id="ARBA00023274"/>
    </source>
</evidence>
<dbReference type="PANTHER" id="PTHR21569">
    <property type="entry name" value="RIBOSOMAL PROTEIN S9"/>
    <property type="match status" value="1"/>
</dbReference>
<dbReference type="InterPro" id="IPR000754">
    <property type="entry name" value="Ribosomal_uS9"/>
</dbReference>
<protein>
    <recommendedName>
        <fullName evidence="3">Small ribosomal subunit protein uS9</fullName>
    </recommendedName>
</protein>
<evidence type="ECO:0000313" key="6">
    <source>
        <dbReference type="Proteomes" id="UP000077245"/>
    </source>
</evidence>
<evidence type="ECO:0000256" key="4">
    <source>
        <dbReference type="SAM" id="MobiDB-lite"/>
    </source>
</evidence>
<dbReference type="GO" id="GO:0000462">
    <property type="term" value="P:maturation of SSU-rRNA from tricistronic rRNA transcript (SSU-rRNA, 5.8S rRNA, LSU-rRNA)"/>
    <property type="evidence" value="ECO:0007669"/>
    <property type="project" value="TreeGrafter"/>
</dbReference>
<dbReference type="GO" id="GO:0003723">
    <property type="term" value="F:RNA binding"/>
    <property type="evidence" value="ECO:0007669"/>
    <property type="project" value="TreeGrafter"/>
</dbReference>
<dbReference type="PANTHER" id="PTHR21569:SF16">
    <property type="entry name" value="RIBOSOMAL PROTEIN S16"/>
    <property type="match status" value="1"/>
</dbReference>
<gene>
    <name evidence="5" type="primary">rpsI</name>
    <name evidence="3" type="synonym">rps9</name>
    <name evidence="5" type="ORF">MBCUR_15050</name>
</gene>
<organism evidence="5 6">
    <name type="scientific">Methanobrevibacter curvatus</name>
    <dbReference type="NCBI Taxonomy" id="49547"/>
    <lineage>
        <taxon>Archaea</taxon>
        <taxon>Methanobacteriati</taxon>
        <taxon>Methanobacteriota</taxon>
        <taxon>Methanomada group</taxon>
        <taxon>Methanobacteria</taxon>
        <taxon>Methanobacteriales</taxon>
        <taxon>Methanobacteriaceae</taxon>
        <taxon>Methanobrevibacter</taxon>
    </lineage>
</organism>
<evidence type="ECO:0000256" key="1">
    <source>
        <dbReference type="ARBA" id="ARBA00022980"/>
    </source>
</evidence>
<evidence type="ECO:0000313" key="5">
    <source>
        <dbReference type="EMBL" id="KZX11232.1"/>
    </source>
</evidence>
<keyword evidence="6" id="KW-1185">Reference proteome</keyword>
<dbReference type="EMBL" id="LWMV01000191">
    <property type="protein sequence ID" value="KZX11232.1"/>
    <property type="molecule type" value="Genomic_DNA"/>
</dbReference>
<dbReference type="STRING" id="49547.MBCUR_15050"/>
<dbReference type="NCBIfam" id="TIGR03627">
    <property type="entry name" value="uS9_arch"/>
    <property type="match status" value="1"/>
</dbReference>
<comment type="caution">
    <text evidence="5">The sequence shown here is derived from an EMBL/GenBank/DDBJ whole genome shotgun (WGS) entry which is preliminary data.</text>
</comment>
<dbReference type="InterPro" id="IPR019958">
    <property type="entry name" value="Ribosomal_uS9_archaeal"/>
</dbReference>
<evidence type="ECO:0000256" key="3">
    <source>
        <dbReference type="HAMAP-Rule" id="MF_00532"/>
    </source>
</evidence>